<organism evidence="1 2">
    <name type="scientific">Paramuricea clavata</name>
    <name type="common">Red gorgonian</name>
    <name type="synonym">Violescent sea-whip</name>
    <dbReference type="NCBI Taxonomy" id="317549"/>
    <lineage>
        <taxon>Eukaryota</taxon>
        <taxon>Metazoa</taxon>
        <taxon>Cnidaria</taxon>
        <taxon>Anthozoa</taxon>
        <taxon>Octocorallia</taxon>
        <taxon>Malacalcyonacea</taxon>
        <taxon>Plexauridae</taxon>
        <taxon>Paramuricea</taxon>
    </lineage>
</organism>
<keyword evidence="2" id="KW-1185">Reference proteome</keyword>
<comment type="caution">
    <text evidence="1">The sequence shown here is derived from an EMBL/GenBank/DDBJ whole genome shotgun (WGS) entry which is preliminary data.</text>
</comment>
<evidence type="ECO:0000313" key="1">
    <source>
        <dbReference type="EMBL" id="CAB3993985.1"/>
    </source>
</evidence>
<dbReference type="AlphaFoldDB" id="A0A6S7GQS5"/>
<proteinExistence type="predicted"/>
<protein>
    <submittedName>
        <fullName evidence="1">Uncharacterized protein</fullName>
    </submittedName>
</protein>
<sequence>MYLSNRNLKRNRENKHKIQFPFGVYFNANGDAMLNDMVKRQGTCQRRAYRIPSSVLSSYTRHVIEFACKICDDQPKDNEGGNEDTGMLKLFQEDIEVLEAVENMLHVQMEAWASNRVTDGELVEDNLQVAEDINYDYSFTEARF</sequence>
<dbReference type="Proteomes" id="UP001152795">
    <property type="component" value="Unassembled WGS sequence"/>
</dbReference>
<name>A0A6S7GQS5_PARCT</name>
<dbReference type="EMBL" id="CACRXK020002368">
    <property type="protein sequence ID" value="CAB3993985.1"/>
    <property type="molecule type" value="Genomic_DNA"/>
</dbReference>
<reference evidence="1" key="1">
    <citation type="submission" date="2020-04" db="EMBL/GenBank/DDBJ databases">
        <authorList>
            <person name="Alioto T."/>
            <person name="Alioto T."/>
            <person name="Gomez Garrido J."/>
        </authorList>
    </citation>
    <scope>NUCLEOTIDE SEQUENCE</scope>
    <source>
        <strain evidence="1">A484AB</strain>
    </source>
</reference>
<accession>A0A6S7GQS5</accession>
<dbReference type="OrthoDB" id="5988787at2759"/>
<evidence type="ECO:0000313" key="2">
    <source>
        <dbReference type="Proteomes" id="UP001152795"/>
    </source>
</evidence>
<gene>
    <name evidence="1" type="ORF">PACLA_8A080669</name>
</gene>